<organism evidence="10 11">
    <name type="scientific">Haliangium ochraceum (strain DSM 14365 / JCM 11303 / SMP-2)</name>
    <dbReference type="NCBI Taxonomy" id="502025"/>
    <lineage>
        <taxon>Bacteria</taxon>
        <taxon>Pseudomonadati</taxon>
        <taxon>Myxococcota</taxon>
        <taxon>Polyangia</taxon>
        <taxon>Haliangiales</taxon>
        <taxon>Kofleriaceae</taxon>
        <taxon>Haliangium</taxon>
    </lineage>
</organism>
<evidence type="ECO:0000256" key="2">
    <source>
        <dbReference type="ARBA" id="ARBA00022475"/>
    </source>
</evidence>
<feature type="transmembrane region" description="Helical" evidence="7">
    <location>
        <begin position="95"/>
        <end position="117"/>
    </location>
</feature>
<gene>
    <name evidence="10" type="ordered locus">Hoch_5379</name>
</gene>
<accession>D0LYJ7</accession>
<comment type="subcellular location">
    <subcellularLocation>
        <location evidence="1">Cell membrane</location>
        <topology evidence="1">Multi-pass membrane protein</topology>
    </subcellularLocation>
</comment>
<dbReference type="KEGG" id="hoh:Hoch_5379"/>
<evidence type="ECO:0000313" key="11">
    <source>
        <dbReference type="Proteomes" id="UP000001880"/>
    </source>
</evidence>
<dbReference type="InterPro" id="IPR055396">
    <property type="entry name" value="DUF7088"/>
</dbReference>
<feature type="domain" description="DUF7088" evidence="9">
    <location>
        <begin position="282"/>
        <end position="386"/>
    </location>
</feature>
<evidence type="ECO:0000256" key="4">
    <source>
        <dbReference type="ARBA" id="ARBA00022989"/>
    </source>
</evidence>
<dbReference type="Proteomes" id="UP000001880">
    <property type="component" value="Chromosome"/>
</dbReference>
<dbReference type="PANTHER" id="PTHR30294">
    <property type="entry name" value="MEMBRANE COMPONENT OF ABC TRANSPORTER YHHJ-RELATED"/>
    <property type="match status" value="1"/>
</dbReference>
<dbReference type="HOGENOM" id="CLU_305184_0_0_7"/>
<evidence type="ECO:0000256" key="5">
    <source>
        <dbReference type="ARBA" id="ARBA00023136"/>
    </source>
</evidence>
<proteinExistence type="predicted"/>
<dbReference type="PANTHER" id="PTHR30294:SF29">
    <property type="entry name" value="MULTIDRUG ABC TRANSPORTER PERMEASE YBHS-RELATED"/>
    <property type="match status" value="1"/>
</dbReference>
<dbReference type="eggNOG" id="COG3225">
    <property type="taxonomic scope" value="Bacteria"/>
</dbReference>
<feature type="transmembrane region" description="Helical" evidence="7">
    <location>
        <begin position="216"/>
        <end position="234"/>
    </location>
</feature>
<dbReference type="Pfam" id="PF12679">
    <property type="entry name" value="ABC2_membrane_2"/>
    <property type="match status" value="1"/>
</dbReference>
<keyword evidence="11" id="KW-1185">Reference proteome</keyword>
<evidence type="ECO:0000313" key="10">
    <source>
        <dbReference type="EMBL" id="ACY17863.1"/>
    </source>
</evidence>
<feature type="transmembrane region" description="Helical" evidence="7">
    <location>
        <begin position="12"/>
        <end position="38"/>
    </location>
</feature>
<feature type="compositionally biased region" description="Basic and acidic residues" evidence="6">
    <location>
        <begin position="949"/>
        <end position="959"/>
    </location>
</feature>
<dbReference type="InterPro" id="IPR051449">
    <property type="entry name" value="ABC-2_transporter_component"/>
</dbReference>
<dbReference type="AlphaFoldDB" id="D0LYJ7"/>
<feature type="compositionally biased region" description="Acidic residues" evidence="6">
    <location>
        <begin position="960"/>
        <end position="972"/>
    </location>
</feature>
<reference evidence="10 11" key="1">
    <citation type="journal article" date="2010" name="Stand. Genomic Sci.">
        <title>Complete genome sequence of Haliangium ochraceum type strain (SMP-2).</title>
        <authorList>
            <consortium name="US DOE Joint Genome Institute (JGI-PGF)"/>
            <person name="Ivanova N."/>
            <person name="Daum C."/>
            <person name="Lang E."/>
            <person name="Abt B."/>
            <person name="Kopitz M."/>
            <person name="Saunders E."/>
            <person name="Lapidus A."/>
            <person name="Lucas S."/>
            <person name="Glavina Del Rio T."/>
            <person name="Nolan M."/>
            <person name="Tice H."/>
            <person name="Copeland A."/>
            <person name="Cheng J.F."/>
            <person name="Chen F."/>
            <person name="Bruce D."/>
            <person name="Goodwin L."/>
            <person name="Pitluck S."/>
            <person name="Mavromatis K."/>
            <person name="Pati A."/>
            <person name="Mikhailova N."/>
            <person name="Chen A."/>
            <person name="Palaniappan K."/>
            <person name="Land M."/>
            <person name="Hauser L."/>
            <person name="Chang Y.J."/>
            <person name="Jeffries C.D."/>
            <person name="Detter J.C."/>
            <person name="Brettin T."/>
            <person name="Rohde M."/>
            <person name="Goker M."/>
            <person name="Bristow J."/>
            <person name="Markowitz V."/>
            <person name="Eisen J.A."/>
            <person name="Hugenholtz P."/>
            <person name="Kyrpides N.C."/>
            <person name="Klenk H.P."/>
        </authorList>
    </citation>
    <scope>NUCLEOTIDE SEQUENCE [LARGE SCALE GENOMIC DNA]</scope>
    <source>
        <strain evidence="11">DSM 14365 / CIP 107738 / JCM 11303 / AJ 13395 / SMP-2</strain>
    </source>
</reference>
<dbReference type="EMBL" id="CP001804">
    <property type="protein sequence ID" value="ACY17863.1"/>
    <property type="molecule type" value="Genomic_DNA"/>
</dbReference>
<evidence type="ECO:0000259" key="9">
    <source>
        <dbReference type="Pfam" id="PF23357"/>
    </source>
</evidence>
<evidence type="ECO:0000256" key="7">
    <source>
        <dbReference type="SAM" id="Phobius"/>
    </source>
</evidence>
<feature type="transmembrane region" description="Helical" evidence="7">
    <location>
        <begin position="129"/>
        <end position="149"/>
    </location>
</feature>
<name>D0LYJ7_HALO1</name>
<evidence type="ECO:0000256" key="3">
    <source>
        <dbReference type="ARBA" id="ARBA00022692"/>
    </source>
</evidence>
<keyword evidence="3 7" id="KW-0812">Transmembrane</keyword>
<dbReference type="GO" id="GO:0140359">
    <property type="term" value="F:ABC-type transporter activity"/>
    <property type="evidence" value="ECO:0007669"/>
    <property type="project" value="InterPro"/>
</dbReference>
<protein>
    <submittedName>
        <fullName evidence="10">ABC-type uncharacterized transport system</fullName>
    </submittedName>
</protein>
<feature type="transmembrane region" description="Helical" evidence="7">
    <location>
        <begin position="254"/>
        <end position="271"/>
    </location>
</feature>
<dbReference type="RefSeq" id="WP_012830455.1">
    <property type="nucleotide sequence ID" value="NC_013440.1"/>
</dbReference>
<dbReference type="GO" id="GO:0005886">
    <property type="term" value="C:plasma membrane"/>
    <property type="evidence" value="ECO:0007669"/>
    <property type="project" value="UniProtKB-SubCell"/>
</dbReference>
<dbReference type="STRING" id="502025.Hoch_5379"/>
<feature type="transmembrane region" description="Helical" evidence="7">
    <location>
        <begin position="161"/>
        <end position="178"/>
    </location>
</feature>
<evidence type="ECO:0000256" key="6">
    <source>
        <dbReference type="SAM" id="MobiDB-lite"/>
    </source>
</evidence>
<keyword evidence="2" id="KW-1003">Cell membrane</keyword>
<evidence type="ECO:0000256" key="1">
    <source>
        <dbReference type="ARBA" id="ARBA00004651"/>
    </source>
</evidence>
<keyword evidence="4 7" id="KW-1133">Transmembrane helix</keyword>
<feature type="domain" description="ABC-type uncharacterised transport system" evidence="8">
    <location>
        <begin position="584"/>
        <end position="882"/>
    </location>
</feature>
<keyword evidence="5 7" id="KW-0472">Membrane</keyword>
<dbReference type="eggNOG" id="COG1277">
    <property type="taxonomic scope" value="Bacteria"/>
</dbReference>
<evidence type="ECO:0000259" key="8">
    <source>
        <dbReference type="Pfam" id="PF09822"/>
    </source>
</evidence>
<dbReference type="Pfam" id="PF09822">
    <property type="entry name" value="ABC_transp_aux"/>
    <property type="match status" value="1"/>
</dbReference>
<dbReference type="Pfam" id="PF23357">
    <property type="entry name" value="DUF7088"/>
    <property type="match status" value="1"/>
</dbReference>
<sequence>MRQIWSVAAKELRGYFNSAVALIFLATFLAAVLFTFFWVEGFFAANAANVTPLFRWLPILMIFLVAALTMRLWSEEHKTGTIEILLTLPVPVHKLVLGKFTAGLALVAVALMLTLGLPITVSMMGNLDWGPVVGGYLGALLLAGAYLAIGLCISSTTENQVVALIGTLLVGALFYVPGVEAVADLFGVAGGELLRRIGTGSRFESVARGVLDLRDLAYYAALIVIFLTLNTVLLQARRWSKSERTAARRHATQLTVVLLIGNALALNLWLAPVTAARVDLTEDAMYSLSEPSETLLNSLDEPLLIRGYFSNRTHPMLLPLVPQIRNMLSEYEIAGGDKVRVELLDPSEDEDAETEAREKYNIQPVPMQFAGRHEQSLVNAYFHVLIVYGDQHRVLEVEQLVQFDLVDLGNYRAYVDNLEYELTKTIREIVFGFQTIESMFASMPEQIQLTAYLTPEGLPAVWAEAPPLIDAIAADLETASGGKFRYQRVTPSTEEERAQAQQRHGVRPVPASLLGKDNVYFQLLLEMGDRLEPVRVPEQITEGALRAAIRGAVERMVPGFTRVVGLVTPDPIVESPDMAGQELPPPRPVQNFRALAQVLAETYRVRNVSLGRGTVPDDVEVLLVAGPDDLDETEQEAIDQFLMRGGAVILLVAPYRLDLSTAGRGAVALQEVDPGLDALLRHYGVVVDKLLVLDEQNDDIPLPGKRGAGDQRSGLRQSYPFFVRVDEDGMAEDSIVTGGLSSVIVHWASPVQVLADAEGADAREVEVLLQTSDDAWLQAESDILPDFERFPELGFGRPDTPVQSTAKGPPYALAVAITGSFDSAVAEQRQGGTVMDYLIERSSEDARLVVVGSSAFVSDEVLAISTSAGSRDVTNNVAFVQNLLDWAVEDTELLSIRTRGSAARTLSQVGEDERARWELANYIIALLGLGLVVVIARLRRRARMRATERMVGDPDKYDAADADADADADNAADAEAAGDGGDAAKAKPAARADEEDKA</sequence>
<feature type="region of interest" description="Disordered" evidence="6">
    <location>
        <begin position="949"/>
        <end position="998"/>
    </location>
</feature>
<feature type="compositionally biased region" description="Basic and acidic residues" evidence="6">
    <location>
        <begin position="982"/>
        <end position="998"/>
    </location>
</feature>
<feature type="transmembrane region" description="Helical" evidence="7">
    <location>
        <begin position="53"/>
        <end position="74"/>
    </location>
</feature>
<dbReference type="InterPro" id="IPR019196">
    <property type="entry name" value="ABC_transp_unknown"/>
</dbReference>
<feature type="transmembrane region" description="Helical" evidence="7">
    <location>
        <begin position="919"/>
        <end position="938"/>
    </location>
</feature>